<sequence length="72" mass="7769">MGTLLAIRIVLSLTDALPGFLNSPLDVAVYSLFSLLCILMGVEQAKRRRPKHALACFVGAAAWLAFAVLILK</sequence>
<keyword evidence="2" id="KW-0808">Transferase</keyword>
<accession>A0A852SVV6</accession>
<keyword evidence="1" id="KW-1133">Transmembrane helix</keyword>
<keyword evidence="3" id="KW-1185">Reference proteome</keyword>
<dbReference type="GO" id="GO:0016740">
    <property type="term" value="F:transferase activity"/>
    <property type="evidence" value="ECO:0007669"/>
    <property type="project" value="UniProtKB-KW"/>
</dbReference>
<evidence type="ECO:0000256" key="1">
    <source>
        <dbReference type="SAM" id="Phobius"/>
    </source>
</evidence>
<evidence type="ECO:0000313" key="3">
    <source>
        <dbReference type="Proteomes" id="UP000589620"/>
    </source>
</evidence>
<reference evidence="2 3" key="1">
    <citation type="submission" date="2020-07" db="EMBL/GenBank/DDBJ databases">
        <title>Sequencing the genomes of 1000 actinobacteria strains.</title>
        <authorList>
            <person name="Klenk H.-P."/>
        </authorList>
    </citation>
    <scope>NUCLEOTIDE SEQUENCE [LARGE SCALE GENOMIC DNA]</scope>
    <source>
        <strain evidence="2 3">DSM 23871</strain>
    </source>
</reference>
<dbReference type="Proteomes" id="UP000589620">
    <property type="component" value="Unassembled WGS sequence"/>
</dbReference>
<organism evidence="2 3">
    <name type="scientific">Leifsonia soli</name>
    <dbReference type="NCBI Taxonomy" id="582665"/>
    <lineage>
        <taxon>Bacteria</taxon>
        <taxon>Bacillati</taxon>
        <taxon>Actinomycetota</taxon>
        <taxon>Actinomycetes</taxon>
        <taxon>Micrococcales</taxon>
        <taxon>Microbacteriaceae</taxon>
        <taxon>Leifsonia</taxon>
    </lineage>
</organism>
<dbReference type="EMBL" id="JACCBJ010000001">
    <property type="protein sequence ID" value="NYD73149.1"/>
    <property type="molecule type" value="Genomic_DNA"/>
</dbReference>
<keyword evidence="1" id="KW-0812">Transmembrane</keyword>
<name>A0A852SVV6_9MICO</name>
<protein>
    <submittedName>
        <fullName evidence="2">Phosphotransferase system glucose/maltose/N-acetylglucosamine-specific IIC component</fullName>
    </submittedName>
</protein>
<keyword evidence="1" id="KW-0472">Membrane</keyword>
<dbReference type="AlphaFoldDB" id="A0A852SVV6"/>
<feature type="transmembrane region" description="Helical" evidence="1">
    <location>
        <begin position="26"/>
        <end position="42"/>
    </location>
</feature>
<feature type="transmembrane region" description="Helical" evidence="1">
    <location>
        <begin position="54"/>
        <end position="71"/>
    </location>
</feature>
<proteinExistence type="predicted"/>
<evidence type="ECO:0000313" key="2">
    <source>
        <dbReference type="EMBL" id="NYD73149.1"/>
    </source>
</evidence>
<comment type="caution">
    <text evidence="2">The sequence shown here is derived from an EMBL/GenBank/DDBJ whole genome shotgun (WGS) entry which is preliminary data.</text>
</comment>
<dbReference type="RefSeq" id="WP_179454629.1">
    <property type="nucleotide sequence ID" value="NZ_BAAAPX010000001.1"/>
</dbReference>
<gene>
    <name evidence="2" type="ORF">BJ963_000668</name>
</gene>